<feature type="non-terminal residue" evidence="2">
    <location>
        <position position="1"/>
    </location>
</feature>
<dbReference type="AlphaFoldDB" id="A0A8T0PCG8"/>
<sequence length="128" mass="12628">ARRPPQREGAARRTKTRRTQQPETSGDGHGPGAAPAAARPPEATGGRDTETAATPRRLGRSGPADPGFGKAAAESDPDGQRRVDVMGKLGGHQEGGGGGGRGEALAGGGGGHQGRPGEGSSPAARIAP</sequence>
<evidence type="ECO:0000313" key="2">
    <source>
        <dbReference type="EMBL" id="KAG2558645.1"/>
    </source>
</evidence>
<protein>
    <submittedName>
        <fullName evidence="2">Uncharacterized protein</fullName>
    </submittedName>
</protein>
<feature type="compositionally biased region" description="Gly residues" evidence="1">
    <location>
        <begin position="88"/>
        <end position="117"/>
    </location>
</feature>
<feature type="region of interest" description="Disordered" evidence="1">
    <location>
        <begin position="1"/>
        <end position="128"/>
    </location>
</feature>
<feature type="compositionally biased region" description="Basic and acidic residues" evidence="1">
    <location>
        <begin position="1"/>
        <end position="11"/>
    </location>
</feature>
<proteinExistence type="predicted"/>
<evidence type="ECO:0000256" key="1">
    <source>
        <dbReference type="SAM" id="MobiDB-lite"/>
    </source>
</evidence>
<organism evidence="2 3">
    <name type="scientific">Panicum virgatum</name>
    <name type="common">Blackwell switchgrass</name>
    <dbReference type="NCBI Taxonomy" id="38727"/>
    <lineage>
        <taxon>Eukaryota</taxon>
        <taxon>Viridiplantae</taxon>
        <taxon>Streptophyta</taxon>
        <taxon>Embryophyta</taxon>
        <taxon>Tracheophyta</taxon>
        <taxon>Spermatophyta</taxon>
        <taxon>Magnoliopsida</taxon>
        <taxon>Liliopsida</taxon>
        <taxon>Poales</taxon>
        <taxon>Poaceae</taxon>
        <taxon>PACMAD clade</taxon>
        <taxon>Panicoideae</taxon>
        <taxon>Panicodae</taxon>
        <taxon>Paniceae</taxon>
        <taxon>Panicinae</taxon>
        <taxon>Panicum</taxon>
        <taxon>Panicum sect. Hiantes</taxon>
    </lineage>
</organism>
<accession>A0A8T0PCG8</accession>
<keyword evidence="3" id="KW-1185">Reference proteome</keyword>
<name>A0A8T0PCG8_PANVG</name>
<dbReference type="EMBL" id="CM029052">
    <property type="protein sequence ID" value="KAG2558645.1"/>
    <property type="molecule type" value="Genomic_DNA"/>
</dbReference>
<gene>
    <name evidence="2" type="ORF">PVAP13_8NG261401</name>
</gene>
<feature type="compositionally biased region" description="Low complexity" evidence="1">
    <location>
        <begin position="32"/>
        <end position="44"/>
    </location>
</feature>
<comment type="caution">
    <text evidence="2">The sequence shown here is derived from an EMBL/GenBank/DDBJ whole genome shotgun (WGS) entry which is preliminary data.</text>
</comment>
<reference evidence="2" key="1">
    <citation type="submission" date="2020-05" db="EMBL/GenBank/DDBJ databases">
        <title>WGS assembly of Panicum virgatum.</title>
        <authorList>
            <person name="Lovell J.T."/>
            <person name="Jenkins J."/>
            <person name="Shu S."/>
            <person name="Juenger T.E."/>
            <person name="Schmutz J."/>
        </authorList>
    </citation>
    <scope>NUCLEOTIDE SEQUENCE</scope>
    <source>
        <strain evidence="2">AP13</strain>
    </source>
</reference>
<evidence type="ECO:0000313" key="3">
    <source>
        <dbReference type="Proteomes" id="UP000823388"/>
    </source>
</evidence>
<dbReference type="Proteomes" id="UP000823388">
    <property type="component" value="Chromosome 8N"/>
</dbReference>